<dbReference type="EMBL" id="JAOQNS010000013">
    <property type="protein sequence ID" value="MCW2309638.1"/>
    <property type="molecule type" value="Genomic_DNA"/>
</dbReference>
<keyword evidence="3" id="KW-0378">Hydrolase</keyword>
<comment type="caution">
    <text evidence="3">The sequence shown here is derived from an EMBL/GenBank/DDBJ whole genome shotgun (WGS) entry which is preliminary data.</text>
</comment>
<protein>
    <submittedName>
        <fullName evidence="3">Membrane protease YdiL (CAAX protease family)</fullName>
    </submittedName>
</protein>
<reference evidence="4" key="1">
    <citation type="submission" date="2023-07" db="EMBL/GenBank/DDBJ databases">
        <title>Genome sequencing of Purple Non-Sulfur Bacteria from various extreme environments.</title>
        <authorList>
            <person name="Mayer M."/>
        </authorList>
    </citation>
    <scope>NUCLEOTIDE SEQUENCE [LARGE SCALE GENOMIC DNA]</scope>
    <source>
        <strain evidence="4">DSM 17935</strain>
    </source>
</reference>
<dbReference type="Proteomes" id="UP001209755">
    <property type="component" value="Unassembled WGS sequence"/>
</dbReference>
<keyword evidence="3" id="KW-0645">Protease</keyword>
<evidence type="ECO:0000313" key="3">
    <source>
        <dbReference type="EMBL" id="MCW2309638.1"/>
    </source>
</evidence>
<keyword evidence="4" id="KW-1185">Reference proteome</keyword>
<dbReference type="RefSeq" id="WP_264603207.1">
    <property type="nucleotide sequence ID" value="NZ_JAOQNS010000013.1"/>
</dbReference>
<keyword evidence="1" id="KW-1133">Transmembrane helix</keyword>
<dbReference type="GO" id="GO:0008233">
    <property type="term" value="F:peptidase activity"/>
    <property type="evidence" value="ECO:0007669"/>
    <property type="project" value="UniProtKB-KW"/>
</dbReference>
<proteinExistence type="predicted"/>
<feature type="transmembrane region" description="Helical" evidence="1">
    <location>
        <begin position="33"/>
        <end position="51"/>
    </location>
</feature>
<dbReference type="Pfam" id="PF02517">
    <property type="entry name" value="Rce1-like"/>
    <property type="match status" value="1"/>
</dbReference>
<feature type="transmembrane region" description="Helical" evidence="1">
    <location>
        <begin position="158"/>
        <end position="176"/>
    </location>
</feature>
<feature type="transmembrane region" description="Helical" evidence="1">
    <location>
        <begin position="183"/>
        <end position="206"/>
    </location>
</feature>
<feature type="domain" description="CAAX prenyl protease 2/Lysostaphin resistance protein A-like" evidence="2">
    <location>
        <begin position="105"/>
        <end position="192"/>
    </location>
</feature>
<dbReference type="InterPro" id="IPR003675">
    <property type="entry name" value="Rce1/LyrA-like_dom"/>
</dbReference>
<name>A0ABT3HGW5_9HYPH</name>
<dbReference type="GO" id="GO:0006508">
    <property type="term" value="P:proteolysis"/>
    <property type="evidence" value="ECO:0007669"/>
    <property type="project" value="UniProtKB-KW"/>
</dbReference>
<feature type="transmembrane region" description="Helical" evidence="1">
    <location>
        <begin position="63"/>
        <end position="88"/>
    </location>
</feature>
<keyword evidence="1" id="KW-0812">Transmembrane</keyword>
<accession>A0ABT3HGW5</accession>
<sequence length="225" mass="24375">MFSTRRLVFLELVVVVAAPLLMAGTASQAVRFSAIFLVAAYCLIGLWRAGAVKAYLRPNFRGFFAALPGVLLRSGIAAVAIAGLVYALHPNRLFCIPRANPDLMLIIACFYAFVSVLPQEIAFRAYAAFRLDGLKVAPVPATLLSAAVFGWVHILYGSWISVLLAFIAGIAFYRTYRNSGSILAAWLEHSLYGLAVFAIGLDHLFYSGPGTARLESVCMAAPLWP</sequence>
<keyword evidence="1" id="KW-0472">Membrane</keyword>
<evidence type="ECO:0000259" key="2">
    <source>
        <dbReference type="Pfam" id="PF02517"/>
    </source>
</evidence>
<gene>
    <name evidence="3" type="ORF">M2319_003994</name>
</gene>
<evidence type="ECO:0000313" key="4">
    <source>
        <dbReference type="Proteomes" id="UP001209755"/>
    </source>
</evidence>
<evidence type="ECO:0000256" key="1">
    <source>
        <dbReference type="SAM" id="Phobius"/>
    </source>
</evidence>
<organism evidence="3 4">
    <name type="scientific">Rhodobium gokarnense</name>
    <dbReference type="NCBI Taxonomy" id="364296"/>
    <lineage>
        <taxon>Bacteria</taxon>
        <taxon>Pseudomonadati</taxon>
        <taxon>Pseudomonadota</taxon>
        <taxon>Alphaproteobacteria</taxon>
        <taxon>Hyphomicrobiales</taxon>
        <taxon>Rhodobiaceae</taxon>
        <taxon>Rhodobium</taxon>
    </lineage>
</organism>